<feature type="domain" description="Zn(2)-C6 fungal-type" evidence="3">
    <location>
        <begin position="13"/>
        <end position="43"/>
    </location>
</feature>
<dbReference type="PROSITE" id="PS50048">
    <property type="entry name" value="ZN2_CY6_FUNGAL_2"/>
    <property type="match status" value="1"/>
</dbReference>
<dbReference type="Pfam" id="PF00172">
    <property type="entry name" value="Zn_clus"/>
    <property type="match status" value="1"/>
</dbReference>
<keyword evidence="5" id="KW-1185">Reference proteome</keyword>
<feature type="region of interest" description="Disordered" evidence="2">
    <location>
        <begin position="50"/>
        <end position="70"/>
    </location>
</feature>
<gene>
    <name evidence="4" type="ORF">B0H63DRAFT_75701</name>
</gene>
<dbReference type="CDD" id="cd00067">
    <property type="entry name" value="GAL4"/>
    <property type="match status" value="1"/>
</dbReference>
<accession>A0AAE0K1K7</accession>
<protein>
    <recommendedName>
        <fullName evidence="3">Zn(2)-C6 fungal-type domain-containing protein</fullName>
    </recommendedName>
</protein>
<organism evidence="4 5">
    <name type="scientific">Podospora didyma</name>
    <dbReference type="NCBI Taxonomy" id="330526"/>
    <lineage>
        <taxon>Eukaryota</taxon>
        <taxon>Fungi</taxon>
        <taxon>Dikarya</taxon>
        <taxon>Ascomycota</taxon>
        <taxon>Pezizomycotina</taxon>
        <taxon>Sordariomycetes</taxon>
        <taxon>Sordariomycetidae</taxon>
        <taxon>Sordariales</taxon>
        <taxon>Podosporaceae</taxon>
        <taxon>Podospora</taxon>
    </lineage>
</organism>
<dbReference type="Proteomes" id="UP001285441">
    <property type="component" value="Unassembled WGS sequence"/>
</dbReference>
<dbReference type="GO" id="GO:0008270">
    <property type="term" value="F:zinc ion binding"/>
    <property type="evidence" value="ECO:0007669"/>
    <property type="project" value="InterPro"/>
</dbReference>
<dbReference type="InterPro" id="IPR001138">
    <property type="entry name" value="Zn2Cys6_DnaBD"/>
</dbReference>
<proteinExistence type="predicted"/>
<dbReference type="Gene3D" id="4.10.240.10">
    <property type="entry name" value="Zn(2)-C6 fungal-type DNA-binding domain"/>
    <property type="match status" value="1"/>
</dbReference>
<dbReference type="EMBL" id="JAULSW010000010">
    <property type="protein sequence ID" value="KAK3368379.1"/>
    <property type="molecule type" value="Genomic_DNA"/>
</dbReference>
<evidence type="ECO:0000313" key="5">
    <source>
        <dbReference type="Proteomes" id="UP001285441"/>
    </source>
</evidence>
<dbReference type="PANTHER" id="PTHR47784">
    <property type="entry name" value="STEROL UPTAKE CONTROL PROTEIN 2"/>
    <property type="match status" value="1"/>
</dbReference>
<name>A0AAE0K1K7_9PEZI</name>
<keyword evidence="1" id="KW-0539">Nucleus</keyword>
<dbReference type="GO" id="GO:0001228">
    <property type="term" value="F:DNA-binding transcription activator activity, RNA polymerase II-specific"/>
    <property type="evidence" value="ECO:0007669"/>
    <property type="project" value="TreeGrafter"/>
</dbReference>
<evidence type="ECO:0000256" key="2">
    <source>
        <dbReference type="SAM" id="MobiDB-lite"/>
    </source>
</evidence>
<dbReference type="InterPro" id="IPR036864">
    <property type="entry name" value="Zn2-C6_fun-type_DNA-bd_sf"/>
</dbReference>
<dbReference type="SMART" id="SM00066">
    <property type="entry name" value="GAL4"/>
    <property type="match status" value="1"/>
</dbReference>
<sequence length="414" mass="46374">MMPRQFHRKSRFGCTECKKLRIKCDEIEPICGRCLRTRSNCYYPRQAARNTNASDETGPPWTAARHLSAPPQPPSSFDLLDMTLMHHYATDTCKHLFMGSWQVQLWQYDIPALAASHVVLLHGILAVTAIHYAGRENATPAQRDLCATRSLHHHSLSLPRFQAMVASASAETAPVIVAYAVLLGLWVYAFPQVAADENDDEHQSLGDILTMIQAMRGARAVLNLYRDAITQSPMRVFVTNPPPSPFLLSPEKFEDDDRVSRVRQALYYLRDQVLHHESDKDAAQQLQIYLDRYVAKGPGHNNRLAAAWIARVGDDYWARLRGGQPHAVLVFAYSALLVRASEHECWWMSGWSERIMRACRREVMSSSLERHGIATAAAAAAAIDWVWHEHQIRAGADGLVDVVRSMQAGGASSG</sequence>
<evidence type="ECO:0000259" key="3">
    <source>
        <dbReference type="PROSITE" id="PS50048"/>
    </source>
</evidence>
<dbReference type="PROSITE" id="PS00463">
    <property type="entry name" value="ZN2_CY6_FUNGAL_1"/>
    <property type="match status" value="1"/>
</dbReference>
<comment type="caution">
    <text evidence="4">The sequence shown here is derived from an EMBL/GenBank/DDBJ whole genome shotgun (WGS) entry which is preliminary data.</text>
</comment>
<dbReference type="PANTHER" id="PTHR47784:SF5">
    <property type="entry name" value="STEROL UPTAKE CONTROL PROTEIN 2"/>
    <property type="match status" value="1"/>
</dbReference>
<evidence type="ECO:0000313" key="4">
    <source>
        <dbReference type="EMBL" id="KAK3368379.1"/>
    </source>
</evidence>
<evidence type="ECO:0000256" key="1">
    <source>
        <dbReference type="ARBA" id="ARBA00023242"/>
    </source>
</evidence>
<dbReference type="AlphaFoldDB" id="A0AAE0K1K7"/>
<dbReference type="SUPFAM" id="SSF57701">
    <property type="entry name" value="Zn2/Cys6 DNA-binding domain"/>
    <property type="match status" value="1"/>
</dbReference>
<dbReference type="InterPro" id="IPR053157">
    <property type="entry name" value="Sterol_Uptake_Regulator"/>
</dbReference>
<reference evidence="4" key="2">
    <citation type="submission" date="2023-06" db="EMBL/GenBank/DDBJ databases">
        <authorList>
            <consortium name="Lawrence Berkeley National Laboratory"/>
            <person name="Haridas S."/>
            <person name="Hensen N."/>
            <person name="Bonometti L."/>
            <person name="Westerberg I."/>
            <person name="Brannstrom I.O."/>
            <person name="Guillou S."/>
            <person name="Cros-Aarteil S."/>
            <person name="Calhoun S."/>
            <person name="Kuo A."/>
            <person name="Mondo S."/>
            <person name="Pangilinan J."/>
            <person name="Riley R."/>
            <person name="LaButti K."/>
            <person name="Andreopoulos B."/>
            <person name="Lipzen A."/>
            <person name="Chen C."/>
            <person name="Yanf M."/>
            <person name="Daum C."/>
            <person name="Ng V."/>
            <person name="Clum A."/>
            <person name="Steindorff A."/>
            <person name="Ohm R."/>
            <person name="Martin F."/>
            <person name="Silar P."/>
            <person name="Natvig D."/>
            <person name="Lalanne C."/>
            <person name="Gautier V."/>
            <person name="Ament-velasquez S.L."/>
            <person name="Kruys A."/>
            <person name="Hutchinson M.I."/>
            <person name="Powell A.J."/>
            <person name="Barry K."/>
            <person name="Miller A.N."/>
            <person name="Grigoriev I.V."/>
            <person name="Debuchy R."/>
            <person name="Gladieux P."/>
            <person name="Thoren M.H."/>
            <person name="Johannesson H."/>
        </authorList>
    </citation>
    <scope>NUCLEOTIDE SEQUENCE</scope>
    <source>
        <strain evidence="4">CBS 232.78</strain>
    </source>
</reference>
<reference evidence="4" key="1">
    <citation type="journal article" date="2023" name="Mol. Phylogenet. Evol.">
        <title>Genome-scale phylogeny and comparative genomics of the fungal order Sordariales.</title>
        <authorList>
            <person name="Hensen N."/>
            <person name="Bonometti L."/>
            <person name="Westerberg I."/>
            <person name="Brannstrom I.O."/>
            <person name="Guillou S."/>
            <person name="Cros-Aarteil S."/>
            <person name="Calhoun S."/>
            <person name="Haridas S."/>
            <person name="Kuo A."/>
            <person name="Mondo S."/>
            <person name="Pangilinan J."/>
            <person name="Riley R."/>
            <person name="LaButti K."/>
            <person name="Andreopoulos B."/>
            <person name="Lipzen A."/>
            <person name="Chen C."/>
            <person name="Yan M."/>
            <person name="Daum C."/>
            <person name="Ng V."/>
            <person name="Clum A."/>
            <person name="Steindorff A."/>
            <person name="Ohm R.A."/>
            <person name="Martin F."/>
            <person name="Silar P."/>
            <person name="Natvig D.O."/>
            <person name="Lalanne C."/>
            <person name="Gautier V."/>
            <person name="Ament-Velasquez S.L."/>
            <person name="Kruys A."/>
            <person name="Hutchinson M.I."/>
            <person name="Powell A.J."/>
            <person name="Barry K."/>
            <person name="Miller A.N."/>
            <person name="Grigoriev I.V."/>
            <person name="Debuchy R."/>
            <person name="Gladieux P."/>
            <person name="Hiltunen Thoren M."/>
            <person name="Johannesson H."/>
        </authorList>
    </citation>
    <scope>NUCLEOTIDE SEQUENCE</scope>
    <source>
        <strain evidence="4">CBS 232.78</strain>
    </source>
</reference>